<keyword evidence="2" id="KW-1185">Reference proteome</keyword>
<accession>A0A498KIB6</accession>
<gene>
    <name evidence="1" type="ORF">DVH24_014485</name>
</gene>
<sequence>MPKEKSIFIISSERCTTSSFCFRTSVALRSSRAVLIAPVYASGSTTTTMSKTLVGLVEEGSSMEARIIEVSSVIKRLEE</sequence>
<dbReference type="AlphaFoldDB" id="A0A498KIB6"/>
<organism evidence="1 2">
    <name type="scientific">Malus domestica</name>
    <name type="common">Apple</name>
    <name type="synonym">Pyrus malus</name>
    <dbReference type="NCBI Taxonomy" id="3750"/>
    <lineage>
        <taxon>Eukaryota</taxon>
        <taxon>Viridiplantae</taxon>
        <taxon>Streptophyta</taxon>
        <taxon>Embryophyta</taxon>
        <taxon>Tracheophyta</taxon>
        <taxon>Spermatophyta</taxon>
        <taxon>Magnoliopsida</taxon>
        <taxon>eudicotyledons</taxon>
        <taxon>Gunneridae</taxon>
        <taxon>Pentapetalae</taxon>
        <taxon>rosids</taxon>
        <taxon>fabids</taxon>
        <taxon>Rosales</taxon>
        <taxon>Rosaceae</taxon>
        <taxon>Amygdaloideae</taxon>
        <taxon>Maleae</taxon>
        <taxon>Malus</taxon>
    </lineage>
</organism>
<name>A0A498KIB6_MALDO</name>
<comment type="caution">
    <text evidence="1">The sequence shown here is derived from an EMBL/GenBank/DDBJ whole genome shotgun (WGS) entry which is preliminary data.</text>
</comment>
<evidence type="ECO:0000313" key="1">
    <source>
        <dbReference type="EMBL" id="RXI07919.1"/>
    </source>
</evidence>
<proteinExistence type="predicted"/>
<reference evidence="1 2" key="1">
    <citation type="submission" date="2018-10" db="EMBL/GenBank/DDBJ databases">
        <title>A high-quality apple genome assembly.</title>
        <authorList>
            <person name="Hu J."/>
        </authorList>
    </citation>
    <scope>NUCLEOTIDE SEQUENCE [LARGE SCALE GENOMIC DNA]</scope>
    <source>
        <strain evidence="2">cv. HFTH1</strain>
        <tissue evidence="1">Young leaf</tissue>
    </source>
</reference>
<evidence type="ECO:0000313" key="2">
    <source>
        <dbReference type="Proteomes" id="UP000290289"/>
    </source>
</evidence>
<protein>
    <submittedName>
        <fullName evidence="1">Uncharacterized protein</fullName>
    </submittedName>
</protein>
<dbReference type="Proteomes" id="UP000290289">
    <property type="component" value="Chromosome 1"/>
</dbReference>
<dbReference type="EMBL" id="RDQH01000327">
    <property type="protein sequence ID" value="RXI07919.1"/>
    <property type="molecule type" value="Genomic_DNA"/>
</dbReference>